<gene>
    <name evidence="1" type="ORF">DCAF_LOCUS9454</name>
</gene>
<dbReference type="InterPro" id="IPR017853">
    <property type="entry name" value="GH"/>
</dbReference>
<dbReference type="SUPFAM" id="SSF51445">
    <property type="entry name" value="(Trans)glycosidases"/>
    <property type="match status" value="1"/>
</dbReference>
<evidence type="ECO:0000313" key="2">
    <source>
        <dbReference type="Proteomes" id="UP001314170"/>
    </source>
</evidence>
<evidence type="ECO:0000313" key="1">
    <source>
        <dbReference type="EMBL" id="CAK7333370.1"/>
    </source>
</evidence>
<dbReference type="AlphaFoldDB" id="A0AAV1RF35"/>
<proteinExistence type="predicted"/>
<dbReference type="EMBL" id="CAWUPB010000913">
    <property type="protein sequence ID" value="CAK7333370.1"/>
    <property type="molecule type" value="Genomic_DNA"/>
</dbReference>
<keyword evidence="2" id="KW-1185">Reference proteome</keyword>
<sequence>MRAQASNIKVSIAPDNINSIITTWCKTPLSPLGAFYLTPSKDDAIRSALNAIGINDIEILDVETGSMVGTPLMSGNSMDTYIFALYDEDLKPGLASE</sequence>
<organism evidence="1 2">
    <name type="scientific">Dovyalis caffra</name>
    <dbReference type="NCBI Taxonomy" id="77055"/>
    <lineage>
        <taxon>Eukaryota</taxon>
        <taxon>Viridiplantae</taxon>
        <taxon>Streptophyta</taxon>
        <taxon>Embryophyta</taxon>
        <taxon>Tracheophyta</taxon>
        <taxon>Spermatophyta</taxon>
        <taxon>Magnoliopsida</taxon>
        <taxon>eudicotyledons</taxon>
        <taxon>Gunneridae</taxon>
        <taxon>Pentapetalae</taxon>
        <taxon>rosids</taxon>
        <taxon>fabids</taxon>
        <taxon>Malpighiales</taxon>
        <taxon>Salicaceae</taxon>
        <taxon>Flacourtieae</taxon>
        <taxon>Dovyalis</taxon>
    </lineage>
</organism>
<comment type="caution">
    <text evidence="1">The sequence shown here is derived from an EMBL/GenBank/DDBJ whole genome shotgun (WGS) entry which is preliminary data.</text>
</comment>
<dbReference type="Gene3D" id="3.20.20.80">
    <property type="entry name" value="Glycosidases"/>
    <property type="match status" value="1"/>
</dbReference>
<dbReference type="Proteomes" id="UP001314170">
    <property type="component" value="Unassembled WGS sequence"/>
</dbReference>
<accession>A0AAV1RF35</accession>
<protein>
    <submittedName>
        <fullName evidence="1">Uncharacterized protein</fullName>
    </submittedName>
</protein>
<reference evidence="1 2" key="1">
    <citation type="submission" date="2024-01" db="EMBL/GenBank/DDBJ databases">
        <authorList>
            <person name="Waweru B."/>
        </authorList>
    </citation>
    <scope>NUCLEOTIDE SEQUENCE [LARGE SCALE GENOMIC DNA]</scope>
</reference>
<name>A0AAV1RF35_9ROSI</name>